<dbReference type="GO" id="GO:0003677">
    <property type="term" value="F:DNA binding"/>
    <property type="evidence" value="ECO:0007669"/>
    <property type="project" value="UniProtKB-KW"/>
</dbReference>
<evidence type="ECO:0000259" key="1">
    <source>
        <dbReference type="Pfam" id="PF09836"/>
    </source>
</evidence>
<evidence type="ECO:0000313" key="2">
    <source>
        <dbReference type="EMBL" id="MBI6630752.1"/>
    </source>
</evidence>
<gene>
    <name evidence="2" type="ORF">JAO82_12770</name>
</gene>
<dbReference type="Proteomes" id="UP000613255">
    <property type="component" value="Unassembled WGS sequence"/>
</dbReference>
<reference evidence="2" key="1">
    <citation type="submission" date="2020-12" db="EMBL/GenBank/DDBJ databases">
        <title>Pontibaca salina gen. nov., sp. nov., isolated from marine sediment.</title>
        <authorList>
            <person name="Bo J."/>
            <person name="Wang S."/>
            <person name="Song X."/>
            <person name="Du Z."/>
        </authorList>
    </citation>
    <scope>NUCLEOTIDE SEQUENCE</scope>
    <source>
        <strain evidence="2">S1109L</strain>
    </source>
</reference>
<organism evidence="2 3">
    <name type="scientific">Pontibaca salina</name>
    <dbReference type="NCBI Taxonomy" id="2795731"/>
    <lineage>
        <taxon>Bacteria</taxon>
        <taxon>Pseudomonadati</taxon>
        <taxon>Pseudomonadota</taxon>
        <taxon>Alphaproteobacteria</taxon>
        <taxon>Rhodobacterales</taxon>
        <taxon>Roseobacteraceae</taxon>
        <taxon>Pontibaca</taxon>
    </lineage>
</organism>
<name>A0A934HS38_9RHOB</name>
<evidence type="ECO:0000313" key="3">
    <source>
        <dbReference type="Proteomes" id="UP000613255"/>
    </source>
</evidence>
<keyword evidence="3" id="KW-1185">Reference proteome</keyword>
<dbReference type="InterPro" id="IPR018640">
    <property type="entry name" value="DUF2063"/>
</dbReference>
<comment type="caution">
    <text evidence="2">The sequence shown here is derived from an EMBL/GenBank/DDBJ whole genome shotgun (WGS) entry which is preliminary data.</text>
</comment>
<feature type="domain" description="Putative DNA-binding" evidence="1">
    <location>
        <begin position="9"/>
        <end position="96"/>
    </location>
</feature>
<proteinExistence type="predicted"/>
<sequence length="254" mass="27369">MSGFPDLVSDFATGLIDGDVPQGVTAREPDETAQRFAVYRNNVATSLTNALAKRFPVIKRLVGDDFFGAMGRVYLDAHRPRSPVLLDWGATFPDFLVGFPPLAQYPYMADVARIELARGRAYHAADTDPVAVEALTKTASDPEHARFALHPSVQILRLAHPAVTIWRANQPGATGKIPTLAGAEIALILRDSRYQVPVTAVGAGDAALIEALQERQTLLIAAELAAFAEAGHDPQPILLYLIQADALTLPKETP</sequence>
<dbReference type="EMBL" id="JAEIJD010000013">
    <property type="protein sequence ID" value="MBI6630752.1"/>
    <property type="molecule type" value="Genomic_DNA"/>
</dbReference>
<dbReference type="Pfam" id="PF09836">
    <property type="entry name" value="DUF2063"/>
    <property type="match status" value="1"/>
</dbReference>
<keyword evidence="2" id="KW-0238">DNA-binding</keyword>
<dbReference type="AlphaFoldDB" id="A0A934HS38"/>
<accession>A0A934HS38</accession>
<dbReference type="InterPro" id="IPR044922">
    <property type="entry name" value="DUF2063_N_sf"/>
</dbReference>
<protein>
    <submittedName>
        <fullName evidence="2">DNA-binding domain-containing protein</fullName>
    </submittedName>
</protein>
<dbReference type="RefSeq" id="WP_198686775.1">
    <property type="nucleotide sequence ID" value="NZ_JAEIJD010000013.1"/>
</dbReference>
<dbReference type="Gene3D" id="1.10.150.690">
    <property type="entry name" value="DUF2063"/>
    <property type="match status" value="1"/>
</dbReference>